<organism evidence="1 2">
    <name type="scientific">Candidatus Caccousia avicola</name>
    <dbReference type="NCBI Taxonomy" id="2840721"/>
    <lineage>
        <taxon>Bacteria</taxon>
        <taxon>Bacillati</taxon>
        <taxon>Bacillota</taxon>
        <taxon>Clostridia</taxon>
        <taxon>Eubacteriales</taxon>
        <taxon>Oscillospiraceae</taxon>
        <taxon>Oscillospiraceae incertae sedis</taxon>
        <taxon>Candidatus Caccousia</taxon>
    </lineage>
</organism>
<evidence type="ECO:0000313" key="2">
    <source>
        <dbReference type="Proteomes" id="UP000824242"/>
    </source>
</evidence>
<comment type="caution">
    <text evidence="1">The sequence shown here is derived from an EMBL/GenBank/DDBJ whole genome shotgun (WGS) entry which is preliminary data.</text>
</comment>
<name>A0A9D1APG9_9FIRM</name>
<protein>
    <submittedName>
        <fullName evidence="1">Uncharacterized protein</fullName>
    </submittedName>
</protein>
<reference evidence="1" key="2">
    <citation type="journal article" date="2021" name="PeerJ">
        <title>Extensive microbial diversity within the chicken gut microbiome revealed by metagenomics and culture.</title>
        <authorList>
            <person name="Gilroy R."/>
            <person name="Ravi A."/>
            <person name="Getino M."/>
            <person name="Pursley I."/>
            <person name="Horton D.L."/>
            <person name="Alikhan N.F."/>
            <person name="Baker D."/>
            <person name="Gharbi K."/>
            <person name="Hall N."/>
            <person name="Watson M."/>
            <person name="Adriaenssens E.M."/>
            <person name="Foster-Nyarko E."/>
            <person name="Jarju S."/>
            <person name="Secka A."/>
            <person name="Antonio M."/>
            <person name="Oren A."/>
            <person name="Chaudhuri R.R."/>
            <person name="La Ragione R."/>
            <person name="Hildebrand F."/>
            <person name="Pallen M.J."/>
        </authorList>
    </citation>
    <scope>NUCLEOTIDE SEQUENCE</scope>
    <source>
        <strain evidence="1">ChiSxjej1B13-7958</strain>
    </source>
</reference>
<gene>
    <name evidence="1" type="ORF">IAB89_10990</name>
</gene>
<reference evidence="1" key="1">
    <citation type="submission" date="2020-10" db="EMBL/GenBank/DDBJ databases">
        <authorList>
            <person name="Gilroy R."/>
        </authorList>
    </citation>
    <scope>NUCLEOTIDE SEQUENCE</scope>
    <source>
        <strain evidence="1">ChiSxjej1B13-7958</strain>
    </source>
</reference>
<dbReference type="Proteomes" id="UP000824242">
    <property type="component" value="Unassembled WGS sequence"/>
</dbReference>
<dbReference type="AlphaFoldDB" id="A0A9D1APG9"/>
<proteinExistence type="predicted"/>
<evidence type="ECO:0000313" key="1">
    <source>
        <dbReference type="EMBL" id="HIR48159.1"/>
    </source>
</evidence>
<accession>A0A9D1APG9</accession>
<sequence length="370" mass="43016">MEIQLTTRAAAEYEFLRSGAMTPEMASQYLQDGRIMLRTFSETLRDQYPYPDLSLRLTTSLQAYEPESSPDSVARKVQNWLDGKNQPTRREDVFRIAFALDLSEAQASFLLGQCTGYGVHYRDPKDTIYVWFLRNDRGYEEAKTFFESLPAPPRLTAYQKSSVHLTRELKHAFSFVYDVDSLHQTYLDHLEQFGQLHLRAYHYFEKYLSQLTHPDTGWEGAQEEDYSLETVMERYLSLHMPSGRSRGGYSVVQKLLKRNWPNTTALKNIRAHREDVSRKLLLLLYVITENVVDGEYHETDEDYLTIQERLEDHWWVLNAILLDCGMPALDPRNATDWLVLYALTAGEEESMSERMAQVIDHLFADIPQGS</sequence>
<dbReference type="EMBL" id="DVGZ01000119">
    <property type="protein sequence ID" value="HIR48159.1"/>
    <property type="molecule type" value="Genomic_DNA"/>
</dbReference>